<evidence type="ECO:0000256" key="1">
    <source>
        <dbReference type="SAM" id="SignalP"/>
    </source>
</evidence>
<accession>A0DRK8</accession>
<feature type="signal peptide" evidence="1">
    <location>
        <begin position="1"/>
        <end position="18"/>
    </location>
</feature>
<reference evidence="2 3" key="1">
    <citation type="journal article" date="2006" name="Nature">
        <title>Global trends of whole-genome duplications revealed by the ciliate Paramecium tetraurelia.</title>
        <authorList>
            <consortium name="Genoscope"/>
            <person name="Aury J.-M."/>
            <person name="Jaillon O."/>
            <person name="Duret L."/>
            <person name="Noel B."/>
            <person name="Jubin C."/>
            <person name="Porcel B.M."/>
            <person name="Segurens B."/>
            <person name="Daubin V."/>
            <person name="Anthouard V."/>
            <person name="Aiach N."/>
            <person name="Arnaiz O."/>
            <person name="Billaut A."/>
            <person name="Beisson J."/>
            <person name="Blanc I."/>
            <person name="Bouhouche K."/>
            <person name="Camara F."/>
            <person name="Duharcourt S."/>
            <person name="Guigo R."/>
            <person name="Gogendeau D."/>
            <person name="Katinka M."/>
            <person name="Keller A.-M."/>
            <person name="Kissmehl R."/>
            <person name="Klotz C."/>
            <person name="Koll F."/>
            <person name="Le Moue A."/>
            <person name="Lepere C."/>
            <person name="Malinsky S."/>
            <person name="Nowacki M."/>
            <person name="Nowak J.K."/>
            <person name="Plattner H."/>
            <person name="Poulain J."/>
            <person name="Ruiz F."/>
            <person name="Serrano V."/>
            <person name="Zagulski M."/>
            <person name="Dessen P."/>
            <person name="Betermier M."/>
            <person name="Weissenbach J."/>
            <person name="Scarpelli C."/>
            <person name="Schachter V."/>
            <person name="Sperling L."/>
            <person name="Meyer E."/>
            <person name="Cohen J."/>
            <person name="Wincker P."/>
        </authorList>
    </citation>
    <scope>NUCLEOTIDE SEQUENCE [LARGE SCALE GENOMIC DNA]</scope>
    <source>
        <strain evidence="2 3">Stock d4-2</strain>
    </source>
</reference>
<evidence type="ECO:0000313" key="2">
    <source>
        <dbReference type="EMBL" id="CAK85675.1"/>
    </source>
</evidence>
<gene>
    <name evidence="2" type="ORF">GSPATT00019393001</name>
</gene>
<dbReference type="RefSeq" id="XP_001453072.1">
    <property type="nucleotide sequence ID" value="XM_001453035.1"/>
</dbReference>
<keyword evidence="1" id="KW-0732">Signal</keyword>
<sequence>MIIQLFALSAVLVSGTECILQRQSCQNIKTQIQCENTNNPFAKCEWDNTCKSRSYDSCYQFFTVQDCLRDNSQYRNFMCYWNGGECMKRVQNQDIFGERTKDLKCEDIDNYSDCSEQRGQPLLCAWYHNRCKAIEKCSQITDFKQCRNARTRDRCQYVVNNLASNQEKEEMYSTDIFDFRSCRSQDCQFNTHSDCPTFRNGRRCFLKKGKCTQCSYFTNPNDCIATNKCTWQNSQCSNIICSQITSKRLCNQYNYCQYDFTTQQCQQSNQIPLSHCYTYDISSDPIQKKYNSFI</sequence>
<dbReference type="EMBL" id="CT868541">
    <property type="protein sequence ID" value="CAK85675.1"/>
    <property type="molecule type" value="Genomic_DNA"/>
</dbReference>
<proteinExistence type="predicted"/>
<dbReference type="InParanoid" id="A0DRK8"/>
<feature type="chain" id="PRO_5002623999" evidence="1">
    <location>
        <begin position="19"/>
        <end position="294"/>
    </location>
</feature>
<dbReference type="Proteomes" id="UP000000600">
    <property type="component" value="Unassembled WGS sequence"/>
</dbReference>
<dbReference type="AlphaFoldDB" id="A0DRK8"/>
<name>A0DRK8_PARTE</name>
<dbReference type="HOGENOM" id="CLU_901543_0_0_1"/>
<dbReference type="OrthoDB" id="301527at2759"/>
<evidence type="ECO:0000313" key="3">
    <source>
        <dbReference type="Proteomes" id="UP000000600"/>
    </source>
</evidence>
<dbReference type="OMA" id="NDCIATN"/>
<protein>
    <submittedName>
        <fullName evidence="2">Uncharacterized protein</fullName>
    </submittedName>
</protein>
<keyword evidence="3" id="KW-1185">Reference proteome</keyword>
<dbReference type="GeneID" id="5038857"/>
<organism evidence="2 3">
    <name type="scientific">Paramecium tetraurelia</name>
    <dbReference type="NCBI Taxonomy" id="5888"/>
    <lineage>
        <taxon>Eukaryota</taxon>
        <taxon>Sar</taxon>
        <taxon>Alveolata</taxon>
        <taxon>Ciliophora</taxon>
        <taxon>Intramacronucleata</taxon>
        <taxon>Oligohymenophorea</taxon>
        <taxon>Peniculida</taxon>
        <taxon>Parameciidae</taxon>
        <taxon>Paramecium</taxon>
    </lineage>
</organism>
<dbReference type="KEGG" id="ptm:GSPATT00019393001"/>